<dbReference type="GO" id="GO:0005524">
    <property type="term" value="F:ATP binding"/>
    <property type="evidence" value="ECO:0007669"/>
    <property type="project" value="InterPro"/>
</dbReference>
<feature type="compositionally biased region" description="Low complexity" evidence="2">
    <location>
        <begin position="781"/>
        <end position="790"/>
    </location>
</feature>
<reference evidence="6" key="1">
    <citation type="submission" date="2023-03" db="EMBL/GenBank/DDBJ databases">
        <authorList>
            <person name="Steffen K."/>
            <person name="Cardenas P."/>
        </authorList>
    </citation>
    <scope>NUCLEOTIDE SEQUENCE</scope>
</reference>
<dbReference type="Pfam" id="PF00069">
    <property type="entry name" value="Pkinase"/>
    <property type="match status" value="1"/>
</dbReference>
<dbReference type="SMART" id="SM00450">
    <property type="entry name" value="RHOD"/>
    <property type="match status" value="1"/>
</dbReference>
<dbReference type="SUPFAM" id="SSF47923">
    <property type="entry name" value="Ypt/Rab-GAP domain of gyp1p"/>
    <property type="match status" value="2"/>
</dbReference>
<evidence type="ECO:0000259" key="4">
    <source>
        <dbReference type="PROSITE" id="PS50086"/>
    </source>
</evidence>
<protein>
    <submittedName>
        <fullName evidence="6">TBC domain-containing protein kinase-like protein</fullName>
    </submittedName>
</protein>
<dbReference type="EMBL" id="CASHTH010000659">
    <property type="protein sequence ID" value="CAI8006076.1"/>
    <property type="molecule type" value="Genomic_DNA"/>
</dbReference>
<keyword evidence="6" id="KW-0808">Transferase</keyword>
<dbReference type="InterPro" id="IPR000195">
    <property type="entry name" value="Rab-GAP-TBC_dom"/>
</dbReference>
<feature type="domain" description="Rab-GAP TBC" evidence="4">
    <location>
        <begin position="472"/>
        <end position="657"/>
    </location>
</feature>
<name>A0AA35R8J7_GEOBA</name>
<dbReference type="Gene3D" id="1.10.510.10">
    <property type="entry name" value="Transferase(Phosphotransferase) domain 1"/>
    <property type="match status" value="1"/>
</dbReference>
<dbReference type="InterPro" id="IPR000719">
    <property type="entry name" value="Prot_kinase_dom"/>
</dbReference>
<gene>
    <name evidence="6" type="ORF">GBAR_LOCUS4551</name>
</gene>
<dbReference type="InterPro" id="IPR036873">
    <property type="entry name" value="Rhodanese-like_dom_sf"/>
</dbReference>
<dbReference type="PROSITE" id="PS50011">
    <property type="entry name" value="PROTEIN_KINASE_DOM"/>
    <property type="match status" value="1"/>
</dbReference>
<evidence type="ECO:0000259" key="5">
    <source>
        <dbReference type="PROSITE" id="PS50206"/>
    </source>
</evidence>
<evidence type="ECO:0000259" key="3">
    <source>
        <dbReference type="PROSITE" id="PS50011"/>
    </source>
</evidence>
<evidence type="ECO:0000313" key="6">
    <source>
        <dbReference type="EMBL" id="CAI8006076.1"/>
    </source>
</evidence>
<dbReference type="PANTHER" id="PTHR22957:SF168">
    <property type="entry name" value="TBC DOMAIN-CONTAINING PROTEIN KINASE-LIKE PROTEIN"/>
    <property type="match status" value="1"/>
</dbReference>
<dbReference type="Gene3D" id="1.10.8.270">
    <property type="entry name" value="putative rabgap domain of human tbc1 domain family member 14 like domains"/>
    <property type="match status" value="1"/>
</dbReference>
<dbReference type="SMART" id="SM00164">
    <property type="entry name" value="TBC"/>
    <property type="match status" value="1"/>
</dbReference>
<evidence type="ECO:0000313" key="7">
    <source>
        <dbReference type="Proteomes" id="UP001174909"/>
    </source>
</evidence>
<proteinExistence type="predicted"/>
<evidence type="ECO:0000256" key="2">
    <source>
        <dbReference type="SAM" id="MobiDB-lite"/>
    </source>
</evidence>
<feature type="domain" description="Rhodanese" evidence="5">
    <location>
        <begin position="808"/>
        <end position="908"/>
    </location>
</feature>
<dbReference type="GO" id="GO:0005096">
    <property type="term" value="F:GTPase activator activity"/>
    <property type="evidence" value="ECO:0007669"/>
    <property type="project" value="UniProtKB-KW"/>
</dbReference>
<comment type="caution">
    <text evidence="6">The sequence shown here is derived from an EMBL/GenBank/DDBJ whole genome shotgun (WGS) entry which is preliminary data.</text>
</comment>
<dbReference type="InterPro" id="IPR001763">
    <property type="entry name" value="Rhodanese-like_dom"/>
</dbReference>
<feature type="domain" description="Protein kinase" evidence="3">
    <location>
        <begin position="1"/>
        <end position="271"/>
    </location>
</feature>
<keyword evidence="6" id="KW-0418">Kinase</keyword>
<evidence type="ECO:0000256" key="1">
    <source>
        <dbReference type="ARBA" id="ARBA00022468"/>
    </source>
</evidence>
<dbReference type="InterPro" id="IPR011009">
    <property type="entry name" value="Kinase-like_dom_sf"/>
</dbReference>
<dbReference type="Proteomes" id="UP001174909">
    <property type="component" value="Unassembled WGS sequence"/>
</dbReference>
<dbReference type="FunFam" id="1.10.472.80:FF:000015">
    <property type="entry name" value="TBC domain-containing protein kinase-like protein"/>
    <property type="match status" value="1"/>
</dbReference>
<accession>A0AA35R8J7</accession>
<organism evidence="6 7">
    <name type="scientific">Geodia barretti</name>
    <name type="common">Barrett's horny sponge</name>
    <dbReference type="NCBI Taxonomy" id="519541"/>
    <lineage>
        <taxon>Eukaryota</taxon>
        <taxon>Metazoa</taxon>
        <taxon>Porifera</taxon>
        <taxon>Demospongiae</taxon>
        <taxon>Heteroscleromorpha</taxon>
        <taxon>Tetractinellida</taxon>
        <taxon>Astrophorina</taxon>
        <taxon>Geodiidae</taxon>
        <taxon>Geodia</taxon>
    </lineage>
</organism>
<sequence length="912" mass="102169">MSSVLGSACLGAYTFCARQHGQEECDSKGLPLTPYSINVAGRFQSLLELDHGGLCAYLDIKRIRNERLLVVSEWYEDSVEKHMQSQQTNVVDSLRRLAHQVLEALAYLNRHNIVHHCLAPDNILFTPQGDVKLHNYGLYHMTDCGRAVRFPIGSPRHLAPETIVKSSPSLSPKVDVWSLGVILLELYLGTQLYPDLCITSSLSPLFKRILLLAQNFHRKEEHPLTGLLEMEKHKTREEPMPSNLRSFLEACLTPLPSERPSPAELLCHPFLADLQNDRKKKNGVNFSFLPSPFKQLHRCHDLNFDLPTTTHGPPPQPHTVASEDDHFADRRIREVYYLWSLAGGEVEAELRKTSLIPSTPPICSLPCVVTSGREEHGSGSGLVTHYDRSVLLLSLDQLRKRLEGMSVADYYPLTETSGGTMPGQERHDSSSLPLAIKEKDVEYQFHRMVMFTRLLESYPHSRSLVMAEAVVDVCPLVRAEVWAALLGVKGDIQEEYAAIDKDTEQLTDRQIDVDIPRCHQYDTLLSSRDGHCKFKRILKAWIGSHPALVYWQGLDSLCAPFLALNFNDEALALACLSTFISKYLHNFFLKDNSSIMQEYLAVFSQMIAFHEPALFNHLDSTAFNPELYAIPWFLTMFTHILPLHKIYYLWDTLLLGNCSFPLFVGVSILQHLRDDLLTFDFNECILMFSDMPDIDIQACIHDAVRAYLATPPSTYLRKHDHTYSPPTDVPPEALREPLSLDVLRQESCPHISAHDVIALCGLEYHALGYGGGARESGPTHSLRSPSSPLQRRAEVGRRRGKSGKGGRKGRKGVLVDIRSQEEFRAGHVPGSLSLPHQLAFQPDGSLTPSLPSSSLSSVRTSRVIIVVANKGKSGPEFARQLVRLRFPHVCVLHNGAAVLRSLGLLTALGEDP</sequence>
<dbReference type="Gene3D" id="3.40.250.10">
    <property type="entry name" value="Rhodanese-like domain"/>
    <property type="match status" value="1"/>
</dbReference>
<dbReference type="Gene3D" id="1.10.472.80">
    <property type="entry name" value="Ypt/Rab-GAP domain of gyp1p, domain 3"/>
    <property type="match status" value="1"/>
</dbReference>
<dbReference type="PROSITE" id="PS50206">
    <property type="entry name" value="RHODANESE_3"/>
    <property type="match status" value="1"/>
</dbReference>
<dbReference type="SUPFAM" id="SSF52821">
    <property type="entry name" value="Rhodanese/Cell cycle control phosphatase"/>
    <property type="match status" value="1"/>
</dbReference>
<dbReference type="Pfam" id="PF00581">
    <property type="entry name" value="Rhodanese"/>
    <property type="match status" value="1"/>
</dbReference>
<dbReference type="Pfam" id="PF00566">
    <property type="entry name" value="RabGAP-TBC"/>
    <property type="match status" value="1"/>
</dbReference>
<dbReference type="InterPro" id="IPR035969">
    <property type="entry name" value="Rab-GAP_TBC_sf"/>
</dbReference>
<dbReference type="SUPFAM" id="SSF56112">
    <property type="entry name" value="Protein kinase-like (PK-like)"/>
    <property type="match status" value="1"/>
</dbReference>
<dbReference type="PROSITE" id="PS50086">
    <property type="entry name" value="TBC_RABGAP"/>
    <property type="match status" value="1"/>
</dbReference>
<dbReference type="SMART" id="SM00220">
    <property type="entry name" value="S_TKc"/>
    <property type="match status" value="1"/>
</dbReference>
<feature type="region of interest" description="Disordered" evidence="2">
    <location>
        <begin position="773"/>
        <end position="813"/>
    </location>
</feature>
<dbReference type="FunFam" id="1.10.8.270:FF:000044">
    <property type="entry name" value="TBC Kinase homolog"/>
    <property type="match status" value="1"/>
</dbReference>
<dbReference type="PANTHER" id="PTHR22957">
    <property type="entry name" value="TBC1 DOMAIN FAMILY MEMBER GTPASE-ACTIVATING PROTEIN"/>
    <property type="match status" value="1"/>
</dbReference>
<keyword evidence="1" id="KW-0343">GTPase activation</keyword>
<dbReference type="AlphaFoldDB" id="A0AA35R8J7"/>
<dbReference type="GO" id="GO:0004672">
    <property type="term" value="F:protein kinase activity"/>
    <property type="evidence" value="ECO:0007669"/>
    <property type="project" value="InterPro"/>
</dbReference>
<keyword evidence="7" id="KW-1185">Reference proteome</keyword>
<feature type="compositionally biased region" description="Basic residues" evidence="2">
    <location>
        <begin position="798"/>
        <end position="811"/>
    </location>
</feature>